<protein>
    <submittedName>
        <fullName evidence="1">Uncharacterized protein</fullName>
    </submittedName>
</protein>
<reference evidence="1" key="1">
    <citation type="submission" date="2023-08" db="EMBL/GenBank/DDBJ databases">
        <title>A de novo genome assembly of Solanum verrucosum Schlechtendal, a Mexican diploid species geographically isolated from the other diploid A-genome species in potato relatives.</title>
        <authorList>
            <person name="Hosaka K."/>
        </authorList>
    </citation>
    <scope>NUCLEOTIDE SEQUENCE</scope>
    <source>
        <tissue evidence="1">Young leaves</tissue>
    </source>
</reference>
<dbReference type="AlphaFoldDB" id="A0AAF0QUF3"/>
<evidence type="ECO:0000313" key="1">
    <source>
        <dbReference type="EMBL" id="WMV30539.1"/>
    </source>
</evidence>
<dbReference type="EMBL" id="CP133616">
    <property type="protein sequence ID" value="WMV30539.1"/>
    <property type="molecule type" value="Genomic_DNA"/>
</dbReference>
<keyword evidence="2" id="KW-1185">Reference proteome</keyword>
<evidence type="ECO:0000313" key="2">
    <source>
        <dbReference type="Proteomes" id="UP001234989"/>
    </source>
</evidence>
<sequence length="18" mass="1958">MLPDVLIFFSQVQGPGPL</sequence>
<gene>
    <name evidence="1" type="ORF">MTR67_023924</name>
</gene>
<accession>A0AAF0QUF3</accession>
<organism evidence="1 2">
    <name type="scientific">Solanum verrucosum</name>
    <dbReference type="NCBI Taxonomy" id="315347"/>
    <lineage>
        <taxon>Eukaryota</taxon>
        <taxon>Viridiplantae</taxon>
        <taxon>Streptophyta</taxon>
        <taxon>Embryophyta</taxon>
        <taxon>Tracheophyta</taxon>
        <taxon>Spermatophyta</taxon>
        <taxon>Magnoliopsida</taxon>
        <taxon>eudicotyledons</taxon>
        <taxon>Gunneridae</taxon>
        <taxon>Pentapetalae</taxon>
        <taxon>asterids</taxon>
        <taxon>lamiids</taxon>
        <taxon>Solanales</taxon>
        <taxon>Solanaceae</taxon>
        <taxon>Solanoideae</taxon>
        <taxon>Solaneae</taxon>
        <taxon>Solanum</taxon>
    </lineage>
</organism>
<name>A0AAF0QUF3_SOLVR</name>
<proteinExistence type="predicted"/>
<dbReference type="Proteomes" id="UP001234989">
    <property type="component" value="Chromosome 5"/>
</dbReference>